<dbReference type="GO" id="GO:0005929">
    <property type="term" value="C:cilium"/>
    <property type="evidence" value="ECO:0007669"/>
    <property type="project" value="UniProtKB-ARBA"/>
</dbReference>
<name>A0A813YUT3_9BILA</name>
<dbReference type="InterPro" id="IPR011047">
    <property type="entry name" value="Quinoprotein_ADH-like_sf"/>
</dbReference>
<feature type="domain" description="EML-like second beta-propeller" evidence="7">
    <location>
        <begin position="343"/>
        <end position="607"/>
    </location>
</feature>
<keyword evidence="3" id="KW-0677">Repeat</keyword>
<keyword evidence="2 4" id="KW-0853">WD repeat</keyword>
<dbReference type="Pfam" id="PF23414">
    <property type="entry name" value="Beta-prop_EML_2"/>
    <property type="match status" value="3"/>
</dbReference>
<feature type="domain" description="EML-like first beta-propeller" evidence="6">
    <location>
        <begin position="1503"/>
        <end position="1768"/>
    </location>
</feature>
<organism evidence="8 9">
    <name type="scientific">Brachionus calyciflorus</name>
    <dbReference type="NCBI Taxonomy" id="104777"/>
    <lineage>
        <taxon>Eukaryota</taxon>
        <taxon>Metazoa</taxon>
        <taxon>Spiralia</taxon>
        <taxon>Gnathifera</taxon>
        <taxon>Rotifera</taxon>
        <taxon>Eurotatoria</taxon>
        <taxon>Monogononta</taxon>
        <taxon>Pseudotrocha</taxon>
        <taxon>Ploima</taxon>
        <taxon>Brachionidae</taxon>
        <taxon>Brachionus</taxon>
    </lineage>
</organism>
<dbReference type="InterPro" id="IPR015943">
    <property type="entry name" value="WD40/YVTN_repeat-like_dom_sf"/>
</dbReference>
<dbReference type="OrthoDB" id="47802at2759"/>
<dbReference type="InterPro" id="IPR005108">
    <property type="entry name" value="HELP"/>
</dbReference>
<dbReference type="CDD" id="cd00200">
    <property type="entry name" value="WD40"/>
    <property type="match status" value="1"/>
</dbReference>
<keyword evidence="9" id="KW-1185">Reference proteome</keyword>
<dbReference type="PROSITE" id="PS00678">
    <property type="entry name" value="WD_REPEATS_1"/>
    <property type="match status" value="1"/>
</dbReference>
<feature type="compositionally biased region" description="Polar residues" evidence="5">
    <location>
        <begin position="1309"/>
        <end position="1325"/>
    </location>
</feature>
<evidence type="ECO:0000256" key="5">
    <source>
        <dbReference type="SAM" id="MobiDB-lite"/>
    </source>
</evidence>
<evidence type="ECO:0008006" key="10">
    <source>
        <dbReference type="Google" id="ProtNLM"/>
    </source>
</evidence>
<dbReference type="FunFam" id="2.130.10.10:FF:000044">
    <property type="entry name" value="echinoderm microtubule-associated protein-like 6 isoform X1"/>
    <property type="match status" value="1"/>
</dbReference>
<comment type="caution">
    <text evidence="8">The sequence shown here is derived from an EMBL/GenBank/DDBJ whole genome shotgun (WGS) entry which is preliminary data.</text>
</comment>
<dbReference type="PANTHER" id="PTHR13720">
    <property type="entry name" value="WD-40 REPEAT PROTEIN"/>
    <property type="match status" value="1"/>
</dbReference>
<dbReference type="InterPro" id="IPR019775">
    <property type="entry name" value="WD40_repeat_CS"/>
</dbReference>
<feature type="repeat" description="WD" evidence="4">
    <location>
        <begin position="932"/>
        <end position="964"/>
    </location>
</feature>
<dbReference type="GO" id="GO:0008017">
    <property type="term" value="F:microtubule binding"/>
    <property type="evidence" value="ECO:0007669"/>
    <property type="project" value="TreeGrafter"/>
</dbReference>
<accession>A0A813YUT3</accession>
<evidence type="ECO:0000313" key="9">
    <source>
        <dbReference type="Proteomes" id="UP000663879"/>
    </source>
</evidence>
<feature type="domain" description="EML-like second beta-propeller" evidence="7">
    <location>
        <begin position="1035"/>
        <end position="1302"/>
    </location>
</feature>
<dbReference type="SMART" id="SM00320">
    <property type="entry name" value="WD40"/>
    <property type="match status" value="30"/>
</dbReference>
<protein>
    <recommendedName>
        <fullName evidence="10">Echinoderm microtubule-associated protein-like 6</fullName>
    </recommendedName>
</protein>
<dbReference type="PROSITE" id="PS50294">
    <property type="entry name" value="WD_REPEATS_REGION"/>
    <property type="match status" value="4"/>
</dbReference>
<proteinExistence type="inferred from homology"/>
<dbReference type="Pfam" id="PF23409">
    <property type="entry name" value="Beta-prop_EML"/>
    <property type="match status" value="3"/>
</dbReference>
<feature type="region of interest" description="Disordered" evidence="5">
    <location>
        <begin position="1309"/>
        <end position="1357"/>
    </location>
</feature>
<reference evidence="8" key="1">
    <citation type="submission" date="2021-02" db="EMBL/GenBank/DDBJ databases">
        <authorList>
            <person name="Nowell W R."/>
        </authorList>
    </citation>
    <scope>NUCLEOTIDE SEQUENCE</scope>
    <source>
        <strain evidence="8">Ploen Becks lab</strain>
    </source>
</reference>
<dbReference type="FunFam" id="2.130.10.10:FF:000320">
    <property type="entry name" value="echinoderm microtubule-associated protein-like 6"/>
    <property type="match status" value="2"/>
</dbReference>
<dbReference type="InterPro" id="IPR050630">
    <property type="entry name" value="WD_repeat_EMAP"/>
</dbReference>
<feature type="compositionally biased region" description="Acidic residues" evidence="5">
    <location>
        <begin position="1341"/>
        <end position="1353"/>
    </location>
</feature>
<dbReference type="Proteomes" id="UP000663879">
    <property type="component" value="Unassembled WGS sequence"/>
</dbReference>
<dbReference type="InterPro" id="IPR055442">
    <property type="entry name" value="Beta-prop_EML-like_2nd"/>
</dbReference>
<dbReference type="Gene3D" id="2.130.10.10">
    <property type="entry name" value="YVTN repeat-like/Quinoprotein amine dehydrogenase"/>
    <property type="match status" value="6"/>
</dbReference>
<feature type="repeat" description="WD" evidence="4">
    <location>
        <begin position="574"/>
        <end position="616"/>
    </location>
</feature>
<gene>
    <name evidence="8" type="ORF">OXX778_LOCUS10813</name>
</gene>
<evidence type="ECO:0000313" key="8">
    <source>
        <dbReference type="EMBL" id="CAF0889090.1"/>
    </source>
</evidence>
<evidence type="ECO:0000259" key="6">
    <source>
        <dbReference type="Pfam" id="PF23409"/>
    </source>
</evidence>
<dbReference type="FunFam" id="2.130.10.10:FF:000024">
    <property type="entry name" value="Putative echinoderm microtubule-associated protein-like 6"/>
    <property type="match status" value="1"/>
</dbReference>
<dbReference type="EMBL" id="CAJNOC010001762">
    <property type="protein sequence ID" value="CAF0889090.1"/>
    <property type="molecule type" value="Genomic_DNA"/>
</dbReference>
<feature type="repeat" description="WD" evidence="4">
    <location>
        <begin position="1269"/>
        <end position="1302"/>
    </location>
</feature>
<dbReference type="InterPro" id="IPR055439">
    <property type="entry name" value="Beta-prop_EML_1st"/>
</dbReference>
<feature type="repeat" description="WD" evidence="4">
    <location>
        <begin position="352"/>
        <end position="378"/>
    </location>
</feature>
<dbReference type="SUPFAM" id="SSF50998">
    <property type="entry name" value="Quinoprotein alcohol dehydrogenase-like"/>
    <property type="match status" value="2"/>
</dbReference>
<comment type="similarity">
    <text evidence="1">Belongs to the WD repeat EMAP family.</text>
</comment>
<feature type="domain" description="EML-like first beta-propeller" evidence="6">
    <location>
        <begin position="753"/>
        <end position="1016"/>
    </location>
</feature>
<dbReference type="PROSITE" id="PS50082">
    <property type="entry name" value="WD_REPEATS_2"/>
    <property type="match status" value="6"/>
</dbReference>
<feature type="repeat" description="WD" evidence="4">
    <location>
        <begin position="1781"/>
        <end position="1822"/>
    </location>
</feature>
<evidence type="ECO:0000256" key="1">
    <source>
        <dbReference type="ARBA" id="ARBA00006489"/>
    </source>
</evidence>
<dbReference type="Pfam" id="PF03451">
    <property type="entry name" value="HELP"/>
    <property type="match status" value="3"/>
</dbReference>
<evidence type="ECO:0000256" key="3">
    <source>
        <dbReference type="ARBA" id="ARBA00022737"/>
    </source>
</evidence>
<dbReference type="FunFam" id="2.130.10.10:FF:000040">
    <property type="entry name" value="echinoderm microtubule-associated protein-like 6 isoform X1"/>
    <property type="match status" value="1"/>
</dbReference>
<evidence type="ECO:0000259" key="7">
    <source>
        <dbReference type="Pfam" id="PF23414"/>
    </source>
</evidence>
<evidence type="ECO:0000256" key="4">
    <source>
        <dbReference type="PROSITE-ProRule" id="PRU00221"/>
    </source>
</evidence>
<feature type="domain" description="EML-like second beta-propeller" evidence="7">
    <location>
        <begin position="1788"/>
        <end position="2058"/>
    </location>
</feature>
<sequence length="2060" mass="232041">MDRTAPKCQLRLEWVYGYRGHQVRSNLFYNKNNEIIYFVAGVGIVQNHSEHKQRFFLGHDDDIISLTLHPDKTQVATGQVGKSPQILVWDSNTLQTTSILKGGHTDGIGILAFDKTGQKLASCGIDQDSTIIVWDWKKGKILAKSTGHQERVFDLQFNPYVENSLISCGVKQISFWNLIGNTLQKKKGLFGKTKDIQTMFTLAFGEQVQDGKDTKLICYTGTINGQIYVWKGNQLEEIIPDAHSGSVYSITKTEDGYLSSGKDGAVRKWDSKFSPLETIDLKYLITSKETPEFYCCDDELIVRSLYNKENRLLVGTQSSEIFELNLADFNVECVVKGHAEGELWSLAVSPINSNIFATASDDQTVRIWDSKTNKILKIAELEKKIRSCDFNNDQTHLACGLSDGTLVVLNIEDMKVIYNQKIRNEVLHEMKYSPCGKYLAVGSNENYVDVFQTPKYKRLNTCSGNSSFITHLDWSKDSKYIQTNSGDGFRLIYELPGCKQFTKSPEIKNIKWQTFTGVIGDEVAGIWEKYTNKTDVNASDANFDENCIVTGDDFGLVKLFRFPCLKKGSKFRKYVGHSSHVTNVRFTKDKTRVISIGGADHAIFQWRFLPEELAETKMSEKLSDVKASIIQEDIPNEYQAYMDSNSEDSDSELSGNEVDSDIEKEKEISYERTVYKEDLNVLKPKIKEEIRKTESKSTVKRQQRPDVSLNLEFVFGYRGYDCRDNVFFIHESGEIVYHVAALGIVYNKETQVQKFYDQHTDDILCLSLHPLKNFVATGQIGRDPPIHVWDISTMRTLSILKGEHYRGISSINFSSDGKKLASVGLDDNHSICVWDWVKGEKLATTRGHKDKIFCIKWNPHSVDKLVTVGVKHIKFWNQVGGGFTSNRGIFGNLSPVENMMCISFGKTPDICYTGSGTGSIFMWKENKLLKIIKAHEGPLFAIYAHEQSEAYVTGGKDGSIILWNSQFSQIHKYNLNKSSLSKKSNGVLLFDNPSIRAISLASKKILIGTKNGEIIDIDKDGVISIVVQGHGEGELWGLSPHPERLECCTISDDKTLRIWSLEPKKYYMLRGKVFDRPGRSCQYSPNGKLIAIGFKDGQVCVLKSDTLEIIEKVNHRNQEISDLKFSPVTGRYLAIGSHDNFIDIYNVDTKKRVGICKGASSYITHVEWDVEGKLLMSNSGAKEILYFEAPRGARLNIRQDDVDKIQWSTFTSVLGPKCEGIWPPYTDVTDVNTTCLTRDCKILATGDDFGLVKLFEFPCYGKFAKFKKYNGHSSHVTNVRWAVNDSKLLSVGGNDTSLMIWNNQAYGSDTSEVNETRPLSSSTKSVHTEMVMRNSRKGESDDSETDDEDDGYDSDVKREHDIDYNKSIFMQEIKRPSPETVMKMYNQVNTSDKNESAKPSRMVKTKFKRTKINKFKNSDLDPMTLVHIMSKMAAIGDSEQALDESTGLEFNVKKEINGLKLSHIHGYRGFDCRDNLFYINDGTCIVYHAAAAGIVYDIAKNEQSFYLQHTDDIISLAVNENPKFKNIVATGQIGKSPTIHIWNALTKETQSILSGSTNSQGICSLDFSSNGKLLVSVALDDNYTISVWRWKEGSLVASASGDVRPNRIFRAMFRPDSSTVFVSVGFKHVKFWSLAGSELIKRKGVLTDWNSTGKKLKKMPTMLSIGFGLENLSYTGSMGGDVFIWKDNVLIRTILRAHQGPIFSMYTSLFDGCIVSGAKEKSSPVKIWDKDMKKCLKELSLGSSSVVKSVCRIKNKIIVGTKSNDIFEIQEKTSNIQSIVIGHSEGELWGLATHPNKSIFVTGSYDTNIKLWDIKTRKIIRLFKTEYKIRCIDFSPNGEMLGVGTSDGEVILYKLSKSYDKLEKLDFNRQRKSCIRDIKFSPVKSYLAAGSEDSTIDFYEINSDGKINRISYCTQVPGPILQMDWSTDAQNIRVGTDNYKTIVYKVPSGNQELDDEIHDKVEWNQWTSIFGAEVIGIWPTNAAENFINCAHLATHSMKLATGDDDGEVKLYKFPCLEKDDSYQSYYGHSSNVANVKFLADNSHLISIGGDDLCVFVWECE</sequence>
<dbReference type="SUPFAM" id="SSF50978">
    <property type="entry name" value="WD40 repeat-like"/>
    <property type="match status" value="4"/>
</dbReference>
<dbReference type="PANTHER" id="PTHR13720:SF33">
    <property type="entry name" value="HELP DOMAIN-CONTAINING PROTEIN"/>
    <property type="match status" value="1"/>
</dbReference>
<evidence type="ECO:0000256" key="2">
    <source>
        <dbReference type="ARBA" id="ARBA00022574"/>
    </source>
</evidence>
<dbReference type="InterPro" id="IPR036322">
    <property type="entry name" value="WD40_repeat_dom_sf"/>
</dbReference>
<dbReference type="InterPro" id="IPR001680">
    <property type="entry name" value="WD40_rpt"/>
</dbReference>
<feature type="repeat" description="WD" evidence="4">
    <location>
        <begin position="2025"/>
        <end position="2060"/>
    </location>
</feature>
<feature type="domain" description="EML-like first beta-propeller" evidence="6">
    <location>
        <begin position="52"/>
        <end position="323"/>
    </location>
</feature>